<organism evidence="1 2">
    <name type="scientific">Cylindrobasidium torrendii FP15055 ss-10</name>
    <dbReference type="NCBI Taxonomy" id="1314674"/>
    <lineage>
        <taxon>Eukaryota</taxon>
        <taxon>Fungi</taxon>
        <taxon>Dikarya</taxon>
        <taxon>Basidiomycota</taxon>
        <taxon>Agaricomycotina</taxon>
        <taxon>Agaricomycetes</taxon>
        <taxon>Agaricomycetidae</taxon>
        <taxon>Agaricales</taxon>
        <taxon>Marasmiineae</taxon>
        <taxon>Physalacriaceae</taxon>
        <taxon>Cylindrobasidium</taxon>
    </lineage>
</organism>
<protein>
    <submittedName>
        <fullName evidence="1">Uncharacterized protein</fullName>
    </submittedName>
</protein>
<keyword evidence="2" id="KW-1185">Reference proteome</keyword>
<proteinExistence type="predicted"/>
<name>A0A0D7AS31_9AGAR</name>
<sequence length="123" mass="13911">MATLVYPVVDFELGTAQKYTDPPPTSPYVPGSWVLARGVVKFKENALEEWLVDVRCQFLRSSLAAMGVRTAQDLVTVACVLLEYKIYLRHFRLGLEVALRDSWLAFKKVAHLFARPAIPRAFV</sequence>
<evidence type="ECO:0000313" key="2">
    <source>
        <dbReference type="Proteomes" id="UP000054007"/>
    </source>
</evidence>
<evidence type="ECO:0000313" key="1">
    <source>
        <dbReference type="EMBL" id="KIY61027.1"/>
    </source>
</evidence>
<accession>A0A0D7AS31</accession>
<reference evidence="1 2" key="1">
    <citation type="journal article" date="2015" name="Fungal Genet. Biol.">
        <title>Evolution of novel wood decay mechanisms in Agaricales revealed by the genome sequences of Fistulina hepatica and Cylindrobasidium torrendii.</title>
        <authorList>
            <person name="Floudas D."/>
            <person name="Held B.W."/>
            <person name="Riley R."/>
            <person name="Nagy L.G."/>
            <person name="Koehler G."/>
            <person name="Ransdell A.S."/>
            <person name="Younus H."/>
            <person name="Chow J."/>
            <person name="Chiniquy J."/>
            <person name="Lipzen A."/>
            <person name="Tritt A."/>
            <person name="Sun H."/>
            <person name="Haridas S."/>
            <person name="LaButti K."/>
            <person name="Ohm R.A."/>
            <person name="Kues U."/>
            <person name="Blanchette R.A."/>
            <person name="Grigoriev I.V."/>
            <person name="Minto R.E."/>
            <person name="Hibbett D.S."/>
        </authorList>
    </citation>
    <scope>NUCLEOTIDE SEQUENCE [LARGE SCALE GENOMIC DNA]</scope>
    <source>
        <strain evidence="1 2">FP15055 ss-10</strain>
    </source>
</reference>
<dbReference type="Proteomes" id="UP000054007">
    <property type="component" value="Unassembled WGS sequence"/>
</dbReference>
<gene>
    <name evidence="1" type="ORF">CYLTODRAFT_460196</name>
</gene>
<dbReference type="EMBL" id="KN881092">
    <property type="protein sequence ID" value="KIY61027.1"/>
    <property type="molecule type" value="Genomic_DNA"/>
</dbReference>
<dbReference type="AlphaFoldDB" id="A0A0D7AS31"/>